<name>A0ACC0BW93_CATRO</name>
<comment type="caution">
    <text evidence="1">The sequence shown here is derived from an EMBL/GenBank/DDBJ whole genome shotgun (WGS) entry which is preliminary data.</text>
</comment>
<sequence length="334" mass="37545">MLDRYTLDLHPVERGCGTIGGLGLRRYYGVLPSILGQEGSPVMVAQGGLRTRSPNPARSANVSPLDSLETVGRLTAKVALMRGTLERLSIRLRLDDVGFDISFDYGMLRVSYNCKLKIEEEDEHRILVMKRSWNDSYDLGPWNSMLFLEQLNNIYDTLQYDGAKNVTFAAFRLRGTAKNLWLRIFEARVLRNQLWTWDDFQEEFKQEYIPDTEEYKTRQVVKGLRMELQNVLAPLPPMSFAATVEAATRIEIANQMAKQREQRVLHPNPTNDLDKDCGKVGHLARQCPGGQPTILGTSRGVGRPPNAVGAPVNGNNKPQVKAKVYTLDGQPLDG</sequence>
<proteinExistence type="predicted"/>
<evidence type="ECO:0000313" key="2">
    <source>
        <dbReference type="Proteomes" id="UP001060085"/>
    </source>
</evidence>
<evidence type="ECO:0000313" key="1">
    <source>
        <dbReference type="EMBL" id="KAI5676884.1"/>
    </source>
</evidence>
<dbReference type="Proteomes" id="UP001060085">
    <property type="component" value="Linkage Group LG02"/>
</dbReference>
<keyword evidence="2" id="KW-1185">Reference proteome</keyword>
<dbReference type="EMBL" id="CM044702">
    <property type="protein sequence ID" value="KAI5676884.1"/>
    <property type="molecule type" value="Genomic_DNA"/>
</dbReference>
<gene>
    <name evidence="1" type="ORF">M9H77_07834</name>
</gene>
<organism evidence="1 2">
    <name type="scientific">Catharanthus roseus</name>
    <name type="common">Madagascar periwinkle</name>
    <name type="synonym">Vinca rosea</name>
    <dbReference type="NCBI Taxonomy" id="4058"/>
    <lineage>
        <taxon>Eukaryota</taxon>
        <taxon>Viridiplantae</taxon>
        <taxon>Streptophyta</taxon>
        <taxon>Embryophyta</taxon>
        <taxon>Tracheophyta</taxon>
        <taxon>Spermatophyta</taxon>
        <taxon>Magnoliopsida</taxon>
        <taxon>eudicotyledons</taxon>
        <taxon>Gunneridae</taxon>
        <taxon>Pentapetalae</taxon>
        <taxon>asterids</taxon>
        <taxon>lamiids</taxon>
        <taxon>Gentianales</taxon>
        <taxon>Apocynaceae</taxon>
        <taxon>Rauvolfioideae</taxon>
        <taxon>Vinceae</taxon>
        <taxon>Catharanthinae</taxon>
        <taxon>Catharanthus</taxon>
    </lineage>
</organism>
<reference evidence="2" key="1">
    <citation type="journal article" date="2023" name="Nat. Plants">
        <title>Single-cell RNA sequencing provides a high-resolution roadmap for understanding the multicellular compartmentation of specialized metabolism.</title>
        <authorList>
            <person name="Sun S."/>
            <person name="Shen X."/>
            <person name="Li Y."/>
            <person name="Li Y."/>
            <person name="Wang S."/>
            <person name="Li R."/>
            <person name="Zhang H."/>
            <person name="Shen G."/>
            <person name="Guo B."/>
            <person name="Wei J."/>
            <person name="Xu J."/>
            <person name="St-Pierre B."/>
            <person name="Chen S."/>
            <person name="Sun C."/>
        </authorList>
    </citation>
    <scope>NUCLEOTIDE SEQUENCE [LARGE SCALE GENOMIC DNA]</scope>
</reference>
<accession>A0ACC0BW93</accession>
<protein>
    <submittedName>
        <fullName evidence="1">Uncharacterized protein</fullName>
    </submittedName>
</protein>